<dbReference type="AlphaFoldDB" id="A0A1E3NEG3"/>
<evidence type="ECO:0000256" key="6">
    <source>
        <dbReference type="SAM" id="Phobius"/>
    </source>
</evidence>
<keyword evidence="4 6" id="KW-0472">Membrane</keyword>
<evidence type="ECO:0000256" key="2">
    <source>
        <dbReference type="ARBA" id="ARBA00022692"/>
    </source>
</evidence>
<dbReference type="GeneID" id="30181545"/>
<evidence type="ECO:0000313" key="9">
    <source>
        <dbReference type="Proteomes" id="UP000094455"/>
    </source>
</evidence>
<name>A0A1E3NEG3_9ASCO</name>
<dbReference type="STRING" id="763406.A0A1E3NEG3"/>
<dbReference type="Proteomes" id="UP000094455">
    <property type="component" value="Unassembled WGS sequence"/>
</dbReference>
<keyword evidence="3 6" id="KW-1133">Transmembrane helix</keyword>
<dbReference type="EMBL" id="KV454007">
    <property type="protein sequence ID" value="ODQ44520.1"/>
    <property type="molecule type" value="Genomic_DNA"/>
</dbReference>
<sequence length="838" mass="98013">MQTKGRDLNGQRSRRYDRFKNLHPKTKQNRDYSAGSDIFLTHDALLRSYKDGNNNANLRDLLYDDEHDDDFDRPEESVYKEILENFIIKVKLQSSKQIRRIGSFSTINLIVMATVILLICSVSLLYNKSSFSFFREITNATTFIDQPVDQSPLHKIIVPYLNQLFPDKVLEDEDLFDPRLAPALLLLYLQFHIIGTKKQLEQSFSIPFSWEDWVDIDAKLQYDDDYLIEWLALHSNDFWNQLDDFNNLSCETFALLYGCENNRNFMSKCSDLDDNIPGYPYKFEVTGPTNAKMKEPGRILYGAMYLKSKMPPPQQIYLLDVCGENGEGSLMIKVDPDKNAKRTQVLRNKEIIMQLIDWEVTYTKKNMGSFLDKGWNIETLRKRMSSVLTKFGVEKIISNKRHKDIDRKQTFLTLRESTDHGVVEVSSWDFDDFRWDEEQFWNDLIISSFNGEEGNYDGRLYTRLEESENFRIRKGFHPKYLYEADIYGITEGSHYDWRFFSGSFMTSDHRQSVIHKLSRTWLRFCFENNLKTFIAYGSMLGWIRNGLTLPWDGDIDVIVTMETLNLLARNFNQTLIVDYSSKDGFQSAATGFLVDINPAYYSRVKGDGNNVIDGRLIDISTGLYLDITALAWTKDYLREVQMHDKLKRLVDKDYEVNRIFALEGEIYGQTLMEQLAKLQEDHELIHCKNDNVYTVSELSVMIPSYFEGARAFFPQEYEKIIWRLYPKALTRITEPDHVFDGVYRLWLNIHDCPAMVNEFGTVYVNAPFGTCNNSRVIHEYNLTQDYTARHLSMLEEGDWESYKLEESTESKPFRIDEFFFLYAARIGLPEDELVSSCL</sequence>
<dbReference type="PANTHER" id="PTHR15407">
    <property type="entry name" value="FUKUTIN-RELATED"/>
    <property type="match status" value="1"/>
</dbReference>
<dbReference type="GO" id="GO:0016020">
    <property type="term" value="C:membrane"/>
    <property type="evidence" value="ECO:0007669"/>
    <property type="project" value="UniProtKB-SubCell"/>
</dbReference>
<keyword evidence="9" id="KW-1185">Reference proteome</keyword>
<comment type="subcellular location">
    <subcellularLocation>
        <location evidence="1">Membrane</location>
        <topology evidence="1">Single-pass membrane protein</topology>
    </subcellularLocation>
</comment>
<evidence type="ECO:0000256" key="3">
    <source>
        <dbReference type="ARBA" id="ARBA00022989"/>
    </source>
</evidence>
<reference evidence="8 9" key="1">
    <citation type="journal article" date="2016" name="Proc. Natl. Acad. Sci. U.S.A.">
        <title>Comparative genomics of biotechnologically important yeasts.</title>
        <authorList>
            <person name="Riley R."/>
            <person name="Haridas S."/>
            <person name="Wolfe K.H."/>
            <person name="Lopes M.R."/>
            <person name="Hittinger C.T."/>
            <person name="Goeker M."/>
            <person name="Salamov A.A."/>
            <person name="Wisecaver J.H."/>
            <person name="Long T.M."/>
            <person name="Calvey C.H."/>
            <person name="Aerts A.L."/>
            <person name="Barry K.W."/>
            <person name="Choi C."/>
            <person name="Clum A."/>
            <person name="Coughlan A.Y."/>
            <person name="Deshpande S."/>
            <person name="Douglass A.P."/>
            <person name="Hanson S.J."/>
            <person name="Klenk H.-P."/>
            <person name="LaButti K.M."/>
            <person name="Lapidus A."/>
            <person name="Lindquist E.A."/>
            <person name="Lipzen A.M."/>
            <person name="Meier-Kolthoff J.P."/>
            <person name="Ohm R.A."/>
            <person name="Otillar R.P."/>
            <person name="Pangilinan J.L."/>
            <person name="Peng Y."/>
            <person name="Rokas A."/>
            <person name="Rosa C.A."/>
            <person name="Scheuner C."/>
            <person name="Sibirny A.A."/>
            <person name="Slot J.C."/>
            <person name="Stielow J.B."/>
            <person name="Sun H."/>
            <person name="Kurtzman C.P."/>
            <person name="Blackwell M."/>
            <person name="Grigoriev I.V."/>
            <person name="Jeffries T.W."/>
        </authorList>
    </citation>
    <scope>NUCLEOTIDE SEQUENCE [LARGE SCALE GENOMIC DNA]</scope>
    <source>
        <strain evidence="8 9">NRRL Y-2026</strain>
    </source>
</reference>
<evidence type="ECO:0000313" key="8">
    <source>
        <dbReference type="EMBL" id="ODQ44520.1"/>
    </source>
</evidence>
<evidence type="ECO:0000256" key="5">
    <source>
        <dbReference type="SAM" id="MobiDB-lite"/>
    </source>
</evidence>
<dbReference type="InterPro" id="IPR007074">
    <property type="entry name" value="LicD/FKTN/FKRP_NTP_transf"/>
</dbReference>
<dbReference type="PANTHER" id="PTHR15407:SF28">
    <property type="entry name" value="RIBITOL-5-PHOSPHATE TRANSFERASE FKTN"/>
    <property type="match status" value="1"/>
</dbReference>
<gene>
    <name evidence="8" type="ORF">PICMEDRAFT_74750</name>
</gene>
<feature type="domain" description="LicD/FKTN/FKRP nucleotidyltransferase" evidence="7">
    <location>
        <begin position="525"/>
        <end position="648"/>
    </location>
</feature>
<proteinExistence type="predicted"/>
<dbReference type="OrthoDB" id="444255at2759"/>
<protein>
    <recommendedName>
        <fullName evidence="7">LicD/FKTN/FKRP nucleotidyltransferase domain-containing protein</fullName>
    </recommendedName>
</protein>
<evidence type="ECO:0000259" key="7">
    <source>
        <dbReference type="Pfam" id="PF04991"/>
    </source>
</evidence>
<dbReference type="RefSeq" id="XP_019015633.1">
    <property type="nucleotide sequence ID" value="XM_019164858.1"/>
</dbReference>
<organism evidence="8 9">
    <name type="scientific">Pichia membranifaciens NRRL Y-2026</name>
    <dbReference type="NCBI Taxonomy" id="763406"/>
    <lineage>
        <taxon>Eukaryota</taxon>
        <taxon>Fungi</taxon>
        <taxon>Dikarya</taxon>
        <taxon>Ascomycota</taxon>
        <taxon>Saccharomycotina</taxon>
        <taxon>Pichiomycetes</taxon>
        <taxon>Pichiales</taxon>
        <taxon>Pichiaceae</taxon>
        <taxon>Pichia</taxon>
    </lineage>
</organism>
<keyword evidence="2 6" id="KW-0812">Transmembrane</keyword>
<feature type="region of interest" description="Disordered" evidence="5">
    <location>
        <begin position="1"/>
        <end position="31"/>
    </location>
</feature>
<dbReference type="InterPro" id="IPR009644">
    <property type="entry name" value="FKTN/MNN4/W02B3.4-1"/>
</dbReference>
<dbReference type="Pfam" id="PF04991">
    <property type="entry name" value="LicD"/>
    <property type="match status" value="1"/>
</dbReference>
<dbReference type="GO" id="GO:0009100">
    <property type="term" value="P:glycoprotein metabolic process"/>
    <property type="evidence" value="ECO:0007669"/>
    <property type="project" value="UniProtKB-ARBA"/>
</dbReference>
<evidence type="ECO:0000256" key="1">
    <source>
        <dbReference type="ARBA" id="ARBA00004167"/>
    </source>
</evidence>
<feature type="compositionally biased region" description="Basic and acidic residues" evidence="5">
    <location>
        <begin position="1"/>
        <end position="20"/>
    </location>
</feature>
<accession>A0A1E3NEG3</accession>
<evidence type="ECO:0000256" key="4">
    <source>
        <dbReference type="ARBA" id="ARBA00023136"/>
    </source>
</evidence>
<feature type="transmembrane region" description="Helical" evidence="6">
    <location>
        <begin position="101"/>
        <end position="126"/>
    </location>
</feature>